<accession>A0A1I3LL29</accession>
<dbReference type="RefSeq" id="WP_074932241.1">
    <property type="nucleotide sequence ID" value="NZ_FORI01000007.1"/>
</dbReference>
<keyword evidence="1" id="KW-0663">Pyridoxal phosphate</keyword>
<dbReference type="Pfam" id="PF00266">
    <property type="entry name" value="Aminotran_5"/>
    <property type="match status" value="1"/>
</dbReference>
<dbReference type="InterPro" id="IPR010969">
    <property type="entry name" value="Cys_dSase-rel_unknwn_funct"/>
</dbReference>
<evidence type="ECO:0000256" key="1">
    <source>
        <dbReference type="ARBA" id="ARBA00022898"/>
    </source>
</evidence>
<dbReference type="InterPro" id="IPR015422">
    <property type="entry name" value="PyrdxlP-dep_Trfase_small"/>
</dbReference>
<dbReference type="Gene3D" id="3.90.1150.10">
    <property type="entry name" value="Aspartate Aminotransferase, domain 1"/>
    <property type="match status" value="1"/>
</dbReference>
<dbReference type="InterPro" id="IPR015424">
    <property type="entry name" value="PyrdxlP-dep_Trfase"/>
</dbReference>
<dbReference type="EMBL" id="FORI01000007">
    <property type="protein sequence ID" value="SFI85403.1"/>
    <property type="molecule type" value="Genomic_DNA"/>
</dbReference>
<name>A0A1I3LL29_9SPIR</name>
<dbReference type="NCBIfam" id="TIGR01977">
    <property type="entry name" value="am_tr_V_EF2568"/>
    <property type="match status" value="1"/>
</dbReference>
<protein>
    <submittedName>
        <fullName evidence="3">Cysteine desulfurase family protein</fullName>
    </submittedName>
</protein>
<dbReference type="OrthoDB" id="9804366at2"/>
<dbReference type="Proteomes" id="UP000182737">
    <property type="component" value="Unassembled WGS sequence"/>
</dbReference>
<dbReference type="Gene3D" id="3.40.640.10">
    <property type="entry name" value="Type I PLP-dependent aspartate aminotransferase-like (Major domain)"/>
    <property type="match status" value="1"/>
</dbReference>
<evidence type="ECO:0000313" key="4">
    <source>
        <dbReference type="Proteomes" id="UP000182737"/>
    </source>
</evidence>
<dbReference type="PANTHER" id="PTHR43586:SF4">
    <property type="entry name" value="ISOPENICILLIN N EPIMERASE"/>
    <property type="match status" value="1"/>
</dbReference>
<gene>
    <name evidence="3" type="ORF">SAMN04487775_10751</name>
</gene>
<evidence type="ECO:0000259" key="2">
    <source>
        <dbReference type="Pfam" id="PF00266"/>
    </source>
</evidence>
<dbReference type="AlphaFoldDB" id="A0A1I3LL29"/>
<proteinExistence type="predicted"/>
<dbReference type="InterPro" id="IPR015421">
    <property type="entry name" value="PyrdxlP-dep_Trfase_major"/>
</dbReference>
<sequence length="382" mass="42775">MSFYFDNAATTYPKPQEVYDFMDSFYRTCGGNAGRGQYKQAADSTKIISETRDLIKELLQCPNKDVVFTPSATIALNMIIQGLVRNSKIKNVWISPFEHNAVTRVLESLKKSEQIKVSVLPIDDSLQYNFELINQQFKELKPEIIILSHGSNVCGFINPVEKLCEIAKSFNAITILDMAQTAGLVPLNVGNNNIDFAVFAGHKTLLGPFGISGFVKNKTTNLPTFLFGGTGVDSANQDMPEEMPYKYEMGSQNIQAIAGLHEALKWWLSNTDLIRQKEKENHKKLFDLLSSYDFIKIVGCKDYEKTIGVISCLFDNYTADEIGNVLDEKDVAVRTGLQCSPLAHKTLKTFPAGTVRFSVQYYTSDSDFEGLKNALDYIKENI</sequence>
<dbReference type="InterPro" id="IPR000192">
    <property type="entry name" value="Aminotrans_V_dom"/>
</dbReference>
<feature type="domain" description="Aminotransferase class V" evidence="2">
    <location>
        <begin position="4"/>
        <end position="369"/>
    </location>
</feature>
<evidence type="ECO:0000313" key="3">
    <source>
        <dbReference type="EMBL" id="SFI85403.1"/>
    </source>
</evidence>
<keyword evidence="4" id="KW-1185">Reference proteome</keyword>
<organism evidence="3 4">
    <name type="scientific">Treponema bryantii</name>
    <dbReference type="NCBI Taxonomy" id="163"/>
    <lineage>
        <taxon>Bacteria</taxon>
        <taxon>Pseudomonadati</taxon>
        <taxon>Spirochaetota</taxon>
        <taxon>Spirochaetia</taxon>
        <taxon>Spirochaetales</taxon>
        <taxon>Treponemataceae</taxon>
        <taxon>Treponema</taxon>
    </lineage>
</organism>
<dbReference type="PANTHER" id="PTHR43586">
    <property type="entry name" value="CYSTEINE DESULFURASE"/>
    <property type="match status" value="1"/>
</dbReference>
<reference evidence="4" key="1">
    <citation type="submission" date="2016-10" db="EMBL/GenBank/DDBJ databases">
        <authorList>
            <person name="Varghese N."/>
            <person name="Submissions S."/>
        </authorList>
    </citation>
    <scope>NUCLEOTIDE SEQUENCE [LARGE SCALE GENOMIC DNA]</scope>
    <source>
        <strain evidence="4">XBD1002</strain>
    </source>
</reference>
<dbReference type="SUPFAM" id="SSF53383">
    <property type="entry name" value="PLP-dependent transferases"/>
    <property type="match status" value="1"/>
</dbReference>